<gene>
    <name evidence="2" type="ORF">DFR70_101506</name>
</gene>
<dbReference type="RefSeq" id="WP_174412536.1">
    <property type="nucleotide sequence ID" value="NZ_QJKF01000001.1"/>
</dbReference>
<dbReference type="EMBL" id="QJKF01000001">
    <property type="protein sequence ID" value="PXX71085.1"/>
    <property type="molecule type" value="Genomic_DNA"/>
</dbReference>
<organism evidence="2 3">
    <name type="scientific">Nocardia tenerifensis</name>
    <dbReference type="NCBI Taxonomy" id="228006"/>
    <lineage>
        <taxon>Bacteria</taxon>
        <taxon>Bacillati</taxon>
        <taxon>Actinomycetota</taxon>
        <taxon>Actinomycetes</taxon>
        <taxon>Mycobacteriales</taxon>
        <taxon>Nocardiaceae</taxon>
        <taxon>Nocardia</taxon>
    </lineage>
</organism>
<comment type="caution">
    <text evidence="2">The sequence shown here is derived from an EMBL/GenBank/DDBJ whole genome shotgun (WGS) entry which is preliminary data.</text>
</comment>
<sequence>MTIYVNNGSMTSSVSPEWAFRVASAEPGRLPDHVTREQATAAMTSAELAADPNRLSDPAAAAPAEQLGVTVWHALTVPHGRMLERRHSCTSTSPTRRRHRRVGSHPAEAGMIIHTADWIGSTLTPESAYRPAAEPDSWRLTWLPGRALTPGQARAGMELDEILSDPNAVHDRVAQARVEAYADHLGILREHAVILLAKRMAARLRRDQTLCDTRTTACDGNHSEIRRSHH</sequence>
<proteinExistence type="predicted"/>
<reference evidence="2 3" key="1">
    <citation type="submission" date="2018-05" db="EMBL/GenBank/DDBJ databases">
        <title>Genomic Encyclopedia of Type Strains, Phase IV (KMG-IV): sequencing the most valuable type-strain genomes for metagenomic binning, comparative biology and taxonomic classification.</title>
        <authorList>
            <person name="Goeker M."/>
        </authorList>
    </citation>
    <scope>NUCLEOTIDE SEQUENCE [LARGE SCALE GENOMIC DNA]</scope>
    <source>
        <strain evidence="2 3">DSM 44704</strain>
    </source>
</reference>
<name>A0A318KDV9_9NOCA</name>
<feature type="region of interest" description="Disordered" evidence="1">
    <location>
        <begin position="85"/>
        <end position="105"/>
    </location>
</feature>
<protein>
    <submittedName>
        <fullName evidence="2">Uncharacterized protein</fullName>
    </submittedName>
</protein>
<dbReference type="AlphaFoldDB" id="A0A318KDV9"/>
<evidence type="ECO:0000313" key="3">
    <source>
        <dbReference type="Proteomes" id="UP000247569"/>
    </source>
</evidence>
<evidence type="ECO:0000313" key="2">
    <source>
        <dbReference type="EMBL" id="PXX71085.1"/>
    </source>
</evidence>
<keyword evidence="3" id="KW-1185">Reference proteome</keyword>
<accession>A0A318KDV9</accession>
<evidence type="ECO:0000256" key="1">
    <source>
        <dbReference type="SAM" id="MobiDB-lite"/>
    </source>
</evidence>
<dbReference type="Proteomes" id="UP000247569">
    <property type="component" value="Unassembled WGS sequence"/>
</dbReference>